<evidence type="ECO:0000256" key="7">
    <source>
        <dbReference type="PROSITE-ProRule" id="PRU00236"/>
    </source>
</evidence>
<evidence type="ECO:0000313" key="10">
    <source>
        <dbReference type="EMBL" id="KAK4547453.1"/>
    </source>
</evidence>
<dbReference type="InterPro" id="IPR050134">
    <property type="entry name" value="NAD-dep_sirtuin_deacylases"/>
</dbReference>
<feature type="domain" description="Deacetylase sirtuin-type" evidence="9">
    <location>
        <begin position="159"/>
        <end position="452"/>
    </location>
</feature>
<dbReference type="GO" id="GO:0046970">
    <property type="term" value="F:histone H4K16 deacetylase activity, NAD-dependent"/>
    <property type="evidence" value="ECO:0007669"/>
    <property type="project" value="TreeGrafter"/>
</dbReference>
<keyword evidence="4 7" id="KW-0479">Metal-binding</keyword>
<keyword evidence="6" id="KW-0520">NAD</keyword>
<dbReference type="Gene3D" id="3.30.1600.10">
    <property type="entry name" value="SIR2/SIRT2 'Small Domain"/>
    <property type="match status" value="1"/>
</dbReference>
<dbReference type="GO" id="GO:0070403">
    <property type="term" value="F:NAD+ binding"/>
    <property type="evidence" value="ECO:0007669"/>
    <property type="project" value="InterPro"/>
</dbReference>
<feature type="compositionally biased region" description="Basic and acidic residues" evidence="8">
    <location>
        <begin position="491"/>
        <end position="505"/>
    </location>
</feature>
<feature type="region of interest" description="Disordered" evidence="8">
    <location>
        <begin position="1"/>
        <end position="66"/>
    </location>
</feature>
<feature type="region of interest" description="Disordered" evidence="8">
    <location>
        <begin position="337"/>
        <end position="356"/>
    </location>
</feature>
<evidence type="ECO:0000313" key="11">
    <source>
        <dbReference type="Proteomes" id="UP001324427"/>
    </source>
</evidence>
<dbReference type="Gene3D" id="3.40.50.1220">
    <property type="entry name" value="TPP-binding domain"/>
    <property type="match status" value="1"/>
</dbReference>
<keyword evidence="5 7" id="KW-0862">Zinc</keyword>
<evidence type="ECO:0000256" key="8">
    <source>
        <dbReference type="SAM" id="MobiDB-lite"/>
    </source>
</evidence>
<evidence type="ECO:0000256" key="5">
    <source>
        <dbReference type="ARBA" id="ARBA00022833"/>
    </source>
</evidence>
<dbReference type="InterPro" id="IPR029035">
    <property type="entry name" value="DHS-like_NAD/FAD-binding_dom"/>
</dbReference>
<dbReference type="AlphaFoldDB" id="A0AAV9JSF5"/>
<dbReference type="GO" id="GO:0005634">
    <property type="term" value="C:nucleus"/>
    <property type="evidence" value="ECO:0007669"/>
    <property type="project" value="TreeGrafter"/>
</dbReference>
<dbReference type="GO" id="GO:0046872">
    <property type="term" value="F:metal ion binding"/>
    <property type="evidence" value="ECO:0007669"/>
    <property type="project" value="UniProtKB-KW"/>
</dbReference>
<evidence type="ECO:0000256" key="3">
    <source>
        <dbReference type="ARBA" id="ARBA00022679"/>
    </source>
</evidence>
<comment type="cofactor">
    <cofactor evidence="1">
        <name>Zn(2+)</name>
        <dbReference type="ChEBI" id="CHEBI:29105"/>
    </cofactor>
</comment>
<dbReference type="Proteomes" id="UP001324427">
    <property type="component" value="Unassembled WGS sequence"/>
</dbReference>
<keyword evidence="11" id="KW-1185">Reference proteome</keyword>
<feature type="region of interest" description="Disordered" evidence="8">
    <location>
        <begin position="479"/>
        <end position="545"/>
    </location>
</feature>
<dbReference type="InterPro" id="IPR026591">
    <property type="entry name" value="Sirtuin_cat_small_dom_sf"/>
</dbReference>
<dbReference type="EMBL" id="JAVFHQ010000011">
    <property type="protein sequence ID" value="KAK4547453.1"/>
    <property type="molecule type" value="Genomic_DNA"/>
</dbReference>
<evidence type="ECO:0000256" key="1">
    <source>
        <dbReference type="ARBA" id="ARBA00001947"/>
    </source>
</evidence>
<name>A0AAV9JSF5_9PEZI</name>
<evidence type="ECO:0000256" key="2">
    <source>
        <dbReference type="ARBA" id="ARBA00006924"/>
    </source>
</evidence>
<dbReference type="PROSITE" id="PS50305">
    <property type="entry name" value="SIRTUIN"/>
    <property type="match status" value="1"/>
</dbReference>
<feature type="compositionally biased region" description="Acidic residues" evidence="8">
    <location>
        <begin position="57"/>
        <end position="66"/>
    </location>
</feature>
<dbReference type="Pfam" id="PF02146">
    <property type="entry name" value="SIR2"/>
    <property type="match status" value="1"/>
</dbReference>
<dbReference type="InterPro" id="IPR003000">
    <property type="entry name" value="Sirtuin"/>
</dbReference>
<dbReference type="PANTHER" id="PTHR11085:SF9">
    <property type="entry name" value="NAD-DEPENDENT PROTEIN DEACETYLASE SIRTUIN-1"/>
    <property type="match status" value="1"/>
</dbReference>
<feature type="active site" description="Proton acceptor" evidence="7">
    <location>
        <position position="287"/>
    </location>
</feature>
<comment type="similarity">
    <text evidence="2">Belongs to the sirtuin family. Class I subfamily.</text>
</comment>
<accession>A0AAV9JSF5</accession>
<feature type="binding site" evidence="7">
    <location>
        <position position="322"/>
    </location>
    <ligand>
        <name>Zn(2+)</name>
        <dbReference type="ChEBI" id="CHEBI:29105"/>
    </ligand>
</feature>
<gene>
    <name evidence="10" type="ORF">LTR36_001109</name>
</gene>
<sequence>MADPISGPTLLTPRAQLKRKHSEIVDLTNDDEDAAPGPSATPANDAVSHGQHRRLEDDEVGGDDGSVFEDALDEIELNPYVPTEGDDEALSENVAAQMRAQLRENGPEEFIRKYLSNRVIPLKLLGTAFGIDPNLDLPKEVHLRILGLAILRAYHKRQKLTQYNTIDDAVDLLRKSHNIMVITGAGISTSLGIPDFRSKGTGFYDKVRGLGYETGEEVFDIDNFDGNPNIFYNLAGDILPDQQRFSPTHGFLRLLQDKSRLQTNYTQNIDNLERLAGIDEERLIQCHGSFATASCRKCHNEVPGEDIFGDIRAKRVARCKLCAENLAKQPMKKQKAFKLRKNDWEDSSDDDSAYDVPEAGVMKPDITFFGEQLPNNFFERFTDRDAKTVDLVVVIGTSLKVAPVSEMPNHLPHNVPHIFISREPIKHVTFDIQLLGDCDHVVYELCRRAGWALKHEMIPPNFRAKVRAVEGSDCMWTVRPKKPKADASTPHGERRLEATPRRQENGIDAARRHRETMVDVTPQQHKSKVLTPASKQKDMADTASQKGTGTVFTALYKPH</sequence>
<keyword evidence="3" id="KW-0808">Transferase</keyword>
<proteinExistence type="inferred from homology"/>
<evidence type="ECO:0000256" key="6">
    <source>
        <dbReference type="ARBA" id="ARBA00023027"/>
    </source>
</evidence>
<evidence type="ECO:0000259" key="9">
    <source>
        <dbReference type="PROSITE" id="PS50305"/>
    </source>
</evidence>
<reference evidence="10 11" key="1">
    <citation type="submission" date="2021-11" db="EMBL/GenBank/DDBJ databases">
        <title>Black yeast isolated from Biological Soil Crust.</title>
        <authorList>
            <person name="Kurbessoian T."/>
        </authorList>
    </citation>
    <scope>NUCLEOTIDE SEQUENCE [LARGE SCALE GENOMIC DNA]</scope>
    <source>
        <strain evidence="10 11">CCFEE 5522</strain>
    </source>
</reference>
<evidence type="ECO:0000256" key="4">
    <source>
        <dbReference type="ARBA" id="ARBA00022723"/>
    </source>
</evidence>
<dbReference type="SUPFAM" id="SSF52467">
    <property type="entry name" value="DHS-like NAD/FAD-binding domain"/>
    <property type="match status" value="1"/>
</dbReference>
<dbReference type="InterPro" id="IPR026590">
    <property type="entry name" value="Ssirtuin_cat_dom"/>
</dbReference>
<organism evidence="10 11">
    <name type="scientific">Oleoguttula mirabilis</name>
    <dbReference type="NCBI Taxonomy" id="1507867"/>
    <lineage>
        <taxon>Eukaryota</taxon>
        <taxon>Fungi</taxon>
        <taxon>Dikarya</taxon>
        <taxon>Ascomycota</taxon>
        <taxon>Pezizomycotina</taxon>
        <taxon>Dothideomycetes</taxon>
        <taxon>Dothideomycetidae</taxon>
        <taxon>Mycosphaerellales</taxon>
        <taxon>Teratosphaeriaceae</taxon>
        <taxon>Oleoguttula</taxon>
    </lineage>
</organism>
<feature type="binding site" evidence="7">
    <location>
        <position position="298"/>
    </location>
    <ligand>
        <name>Zn(2+)</name>
        <dbReference type="ChEBI" id="CHEBI:29105"/>
    </ligand>
</feature>
<feature type="binding site" evidence="7">
    <location>
        <position position="295"/>
    </location>
    <ligand>
        <name>Zn(2+)</name>
        <dbReference type="ChEBI" id="CHEBI:29105"/>
    </ligand>
</feature>
<feature type="binding site" evidence="7">
    <location>
        <position position="319"/>
    </location>
    <ligand>
        <name>Zn(2+)</name>
        <dbReference type="ChEBI" id="CHEBI:29105"/>
    </ligand>
</feature>
<dbReference type="PANTHER" id="PTHR11085">
    <property type="entry name" value="NAD-DEPENDENT PROTEIN DEACYLASE SIRTUIN-5, MITOCHONDRIAL-RELATED"/>
    <property type="match status" value="1"/>
</dbReference>
<comment type="caution">
    <text evidence="10">The sequence shown here is derived from an EMBL/GenBank/DDBJ whole genome shotgun (WGS) entry which is preliminary data.</text>
</comment>
<protein>
    <recommendedName>
        <fullName evidence="9">Deacetylase sirtuin-type domain-containing protein</fullName>
    </recommendedName>
</protein>